<protein>
    <submittedName>
        <fullName evidence="2">Uncharacterized protein</fullName>
    </submittedName>
</protein>
<dbReference type="Proteomes" id="UP000439522">
    <property type="component" value="Unassembled WGS sequence"/>
</dbReference>
<dbReference type="AlphaFoldDB" id="A0A6I4TAT3"/>
<evidence type="ECO:0000313" key="2">
    <source>
        <dbReference type="EMBL" id="MXO73864.1"/>
    </source>
</evidence>
<gene>
    <name evidence="2" type="ORF">GRI40_01320</name>
</gene>
<comment type="caution">
    <text evidence="2">The sequence shown here is derived from an EMBL/GenBank/DDBJ whole genome shotgun (WGS) entry which is preliminary data.</text>
</comment>
<reference evidence="2 3" key="1">
    <citation type="submission" date="2019-12" db="EMBL/GenBank/DDBJ databases">
        <title>Genomic-based taxomic classification of the family Erythrobacteraceae.</title>
        <authorList>
            <person name="Xu L."/>
        </authorList>
    </citation>
    <scope>NUCLEOTIDE SEQUENCE [LARGE SCALE GENOMIC DNA]</scope>
    <source>
        <strain evidence="2 3">100921-2</strain>
    </source>
</reference>
<evidence type="ECO:0000313" key="3">
    <source>
        <dbReference type="Proteomes" id="UP000439522"/>
    </source>
</evidence>
<dbReference type="OrthoDB" id="7433583at2"/>
<keyword evidence="3" id="KW-1185">Reference proteome</keyword>
<accession>A0A6I4TAT3</accession>
<proteinExistence type="predicted"/>
<feature type="compositionally biased region" description="Basic and acidic residues" evidence="1">
    <location>
        <begin position="16"/>
        <end position="46"/>
    </location>
</feature>
<dbReference type="RefSeq" id="WP_160609673.1">
    <property type="nucleotide sequence ID" value="NZ_WTZA01000001.1"/>
</dbReference>
<feature type="region of interest" description="Disordered" evidence="1">
    <location>
        <begin position="1"/>
        <end position="53"/>
    </location>
</feature>
<organism evidence="2 3">
    <name type="scientific">Tsuneonella aeria</name>
    <dbReference type="NCBI Taxonomy" id="1837929"/>
    <lineage>
        <taxon>Bacteria</taxon>
        <taxon>Pseudomonadati</taxon>
        <taxon>Pseudomonadota</taxon>
        <taxon>Alphaproteobacteria</taxon>
        <taxon>Sphingomonadales</taxon>
        <taxon>Erythrobacteraceae</taxon>
        <taxon>Tsuneonella</taxon>
    </lineage>
</organism>
<dbReference type="EMBL" id="WTZA01000001">
    <property type="protein sequence ID" value="MXO73864.1"/>
    <property type="molecule type" value="Genomic_DNA"/>
</dbReference>
<name>A0A6I4TAT3_9SPHN</name>
<evidence type="ECO:0000256" key="1">
    <source>
        <dbReference type="SAM" id="MobiDB-lite"/>
    </source>
</evidence>
<sequence length="53" mass="5921">MSKPDQPEKTSPAQQKGEDHGNVKRPQQTDRNMRDVDLARGSEVETRNASSGR</sequence>